<dbReference type="AlphaFoldDB" id="A0AAQ3WGL3"/>
<dbReference type="EMBL" id="CP144746">
    <property type="protein sequence ID" value="WVZ60996.1"/>
    <property type="molecule type" value="Genomic_DNA"/>
</dbReference>
<evidence type="ECO:0000313" key="2">
    <source>
        <dbReference type="Proteomes" id="UP001341281"/>
    </source>
</evidence>
<sequence length="86" mass="9399">MCVMASVGFTNYTAFCLPTGTVAAVENVEAGSETVDLFPQNIGLCFASDEKWPNASLTSGNFFFFARACWFVAVEVRQKLLFVEKG</sequence>
<dbReference type="Proteomes" id="UP001341281">
    <property type="component" value="Chromosome 02"/>
</dbReference>
<accession>A0AAQ3WGL3</accession>
<keyword evidence="2" id="KW-1185">Reference proteome</keyword>
<organism evidence="1 2">
    <name type="scientific">Paspalum notatum var. saurae</name>
    <dbReference type="NCBI Taxonomy" id="547442"/>
    <lineage>
        <taxon>Eukaryota</taxon>
        <taxon>Viridiplantae</taxon>
        <taxon>Streptophyta</taxon>
        <taxon>Embryophyta</taxon>
        <taxon>Tracheophyta</taxon>
        <taxon>Spermatophyta</taxon>
        <taxon>Magnoliopsida</taxon>
        <taxon>Liliopsida</taxon>
        <taxon>Poales</taxon>
        <taxon>Poaceae</taxon>
        <taxon>PACMAD clade</taxon>
        <taxon>Panicoideae</taxon>
        <taxon>Andropogonodae</taxon>
        <taxon>Paspaleae</taxon>
        <taxon>Paspalinae</taxon>
        <taxon>Paspalum</taxon>
    </lineage>
</organism>
<evidence type="ECO:0000313" key="1">
    <source>
        <dbReference type="EMBL" id="WVZ60996.1"/>
    </source>
</evidence>
<name>A0AAQ3WGL3_PASNO</name>
<proteinExistence type="predicted"/>
<reference evidence="1 2" key="1">
    <citation type="submission" date="2024-02" db="EMBL/GenBank/DDBJ databases">
        <title>High-quality chromosome-scale genome assembly of Pensacola bahiagrass (Paspalum notatum Flugge var. saurae).</title>
        <authorList>
            <person name="Vega J.M."/>
            <person name="Podio M."/>
            <person name="Orjuela J."/>
            <person name="Siena L.A."/>
            <person name="Pessino S.C."/>
            <person name="Combes M.C."/>
            <person name="Mariac C."/>
            <person name="Albertini E."/>
            <person name="Pupilli F."/>
            <person name="Ortiz J.P.A."/>
            <person name="Leblanc O."/>
        </authorList>
    </citation>
    <scope>NUCLEOTIDE SEQUENCE [LARGE SCALE GENOMIC DNA]</scope>
    <source>
        <strain evidence="1">R1</strain>
        <tissue evidence="1">Leaf</tissue>
    </source>
</reference>
<gene>
    <name evidence="1" type="ORF">U9M48_010937</name>
</gene>
<protein>
    <submittedName>
        <fullName evidence="1">Uncharacterized protein</fullName>
    </submittedName>
</protein>